<proteinExistence type="inferred from homology"/>
<dbReference type="HAMAP" id="MF_00056">
    <property type="entry name" value="KDO8P_synth"/>
    <property type="match status" value="1"/>
</dbReference>
<keyword evidence="11" id="KW-1185">Reference proteome</keyword>
<name>A0A1W6LK44_9BACT</name>
<dbReference type="PANTHER" id="PTHR21057">
    <property type="entry name" value="PHOSPHO-2-DEHYDRO-3-DEOXYHEPTONATE ALDOLASE"/>
    <property type="match status" value="1"/>
</dbReference>
<dbReference type="GO" id="GO:0008676">
    <property type="term" value="F:3-deoxy-8-phosphooctulonate synthase activity"/>
    <property type="evidence" value="ECO:0007669"/>
    <property type="project" value="UniProtKB-UniRule"/>
</dbReference>
<keyword evidence="6 8" id="KW-0808">Transferase</keyword>
<dbReference type="SUPFAM" id="SSF51569">
    <property type="entry name" value="Aldolase"/>
    <property type="match status" value="1"/>
</dbReference>
<protein>
    <recommendedName>
        <fullName evidence="8">2-dehydro-3-deoxyphosphooctonate aldolase</fullName>
        <ecNumber evidence="8">2.5.1.55</ecNumber>
    </recommendedName>
    <alternativeName>
        <fullName evidence="8">3-deoxy-D-manno-octulosonic acid 8-phosphate synthase</fullName>
    </alternativeName>
    <alternativeName>
        <fullName evidence="8">KDO-8-phosphate synthase</fullName>
        <shortName evidence="8">KDO 8-P synthase</shortName>
        <shortName evidence="8">KDOPS</shortName>
    </alternativeName>
    <alternativeName>
        <fullName evidence="8">Phospho-2-dehydro-3-deoxyoctonate aldolase</fullName>
    </alternativeName>
</protein>
<dbReference type="Pfam" id="PF00793">
    <property type="entry name" value="DAHP_synth_1"/>
    <property type="match status" value="1"/>
</dbReference>
<reference evidence="11" key="1">
    <citation type="submission" date="2017-04" db="EMBL/GenBank/DDBJ databases">
        <title>Comparative genomics and description of representatives of a novel lineage of planctomycetes thriving in anoxic sediments.</title>
        <authorList>
            <person name="Spring S."/>
            <person name="Bunk B."/>
            <person name="Sproer C."/>
        </authorList>
    </citation>
    <scope>NUCLEOTIDE SEQUENCE [LARGE SCALE GENOMIC DNA]</scope>
    <source>
        <strain evidence="11">ST-PulAB-D4</strain>
    </source>
</reference>
<dbReference type="KEGG" id="pbp:STSP1_00484"/>
<dbReference type="UniPathway" id="UPA00030"/>
<dbReference type="InterPro" id="IPR006269">
    <property type="entry name" value="KDO8P_synthase"/>
</dbReference>
<comment type="pathway">
    <text evidence="2">Bacterial outer membrane biogenesis; lipopolysaccharide biosynthesis.</text>
</comment>
<dbReference type="NCBIfam" id="NF003543">
    <property type="entry name" value="PRK05198.1"/>
    <property type="match status" value="1"/>
</dbReference>
<feature type="domain" description="DAHP synthetase I/KDSA" evidence="9">
    <location>
        <begin position="8"/>
        <end position="268"/>
    </location>
</feature>
<comment type="subcellular location">
    <subcellularLocation>
        <location evidence="1 8">Cytoplasm</location>
    </subcellularLocation>
</comment>
<evidence type="ECO:0000256" key="2">
    <source>
        <dbReference type="ARBA" id="ARBA00004756"/>
    </source>
</evidence>
<dbReference type="GO" id="GO:0005737">
    <property type="term" value="C:cytoplasm"/>
    <property type="evidence" value="ECO:0007669"/>
    <property type="project" value="UniProtKB-SubCell"/>
</dbReference>
<dbReference type="Proteomes" id="UP000193334">
    <property type="component" value="Chromosome"/>
</dbReference>
<evidence type="ECO:0000256" key="4">
    <source>
        <dbReference type="ARBA" id="ARBA00010499"/>
    </source>
</evidence>
<evidence type="ECO:0000313" key="11">
    <source>
        <dbReference type="Proteomes" id="UP000193334"/>
    </source>
</evidence>
<dbReference type="AlphaFoldDB" id="A0A1W6LK44"/>
<dbReference type="EC" id="2.5.1.55" evidence="8"/>
<dbReference type="NCBIfam" id="TIGR01362">
    <property type="entry name" value="KDO8P_synth"/>
    <property type="match status" value="1"/>
</dbReference>
<evidence type="ECO:0000256" key="3">
    <source>
        <dbReference type="ARBA" id="ARBA00004845"/>
    </source>
</evidence>
<dbReference type="GO" id="GO:0019294">
    <property type="term" value="P:keto-3-deoxy-D-manno-octulosonic acid biosynthetic process"/>
    <property type="evidence" value="ECO:0007669"/>
    <property type="project" value="UniProtKB-UniRule"/>
</dbReference>
<keyword evidence="8" id="KW-0448">Lipopolysaccharide biosynthesis</keyword>
<dbReference type="Gene3D" id="3.20.20.70">
    <property type="entry name" value="Aldolase class I"/>
    <property type="match status" value="1"/>
</dbReference>
<evidence type="ECO:0000256" key="7">
    <source>
        <dbReference type="ARBA" id="ARBA00049112"/>
    </source>
</evidence>
<evidence type="ECO:0000313" key="10">
    <source>
        <dbReference type="EMBL" id="ARN56113.1"/>
    </source>
</evidence>
<comment type="similarity">
    <text evidence="4 8">Belongs to the KdsA family.</text>
</comment>
<keyword evidence="5 8" id="KW-0963">Cytoplasm</keyword>
<dbReference type="RefSeq" id="WP_085754828.1">
    <property type="nucleotide sequence ID" value="NZ_CP021023.1"/>
</dbReference>
<dbReference type="InterPro" id="IPR006218">
    <property type="entry name" value="DAHP1/KDSA"/>
</dbReference>
<sequence length="275" mass="30018">MSSFSIDGIRIGSQEDLFVFAGPCVIESRDLCFEVAEFLRELSDRLKTGIVFKASFDKANRSSINSFRGPGIDEGLRILQEVKQEFQLPVVTDIHLPSQAATVSEVADCLQIPAFLCRQTDLLAAAAETGAAVNVKKGQFLSPWEMKNVVCKLRESGCEKVLLCERGTFFGYNRLVNDMTAIGEMKNLGCPVIFDATHSTQQPGGLGTSSAGARESAPVLAASAAAAGADGMFFEIHPNPEDALCDSACMMRMNDFEKTIKRCREIFKIVRQNDE</sequence>
<comment type="pathway">
    <text evidence="3 8">Carbohydrate biosynthesis; 3-deoxy-D-manno-octulosonate biosynthesis; 3-deoxy-D-manno-octulosonate from D-ribulose 5-phosphate: step 2/3.</text>
</comment>
<dbReference type="UniPathway" id="UPA00357">
    <property type="reaction ID" value="UER00474"/>
</dbReference>
<dbReference type="InterPro" id="IPR013785">
    <property type="entry name" value="Aldolase_TIM"/>
</dbReference>
<gene>
    <name evidence="8 10" type="primary">kdsA</name>
    <name evidence="10" type="ORF">STSP1_00484</name>
</gene>
<comment type="catalytic activity">
    <reaction evidence="7 8">
        <text>D-arabinose 5-phosphate + phosphoenolpyruvate + H2O = 3-deoxy-alpha-D-manno-2-octulosonate-8-phosphate + phosphate</text>
        <dbReference type="Rhea" id="RHEA:14053"/>
        <dbReference type="ChEBI" id="CHEBI:15377"/>
        <dbReference type="ChEBI" id="CHEBI:43474"/>
        <dbReference type="ChEBI" id="CHEBI:57693"/>
        <dbReference type="ChEBI" id="CHEBI:58702"/>
        <dbReference type="ChEBI" id="CHEBI:85985"/>
        <dbReference type="EC" id="2.5.1.55"/>
    </reaction>
</comment>
<organism evidence="10 11">
    <name type="scientific">Sedimentisphaera salicampi</name>
    <dbReference type="NCBI Taxonomy" id="1941349"/>
    <lineage>
        <taxon>Bacteria</taxon>
        <taxon>Pseudomonadati</taxon>
        <taxon>Planctomycetota</taxon>
        <taxon>Phycisphaerae</taxon>
        <taxon>Sedimentisphaerales</taxon>
        <taxon>Sedimentisphaeraceae</taxon>
        <taxon>Sedimentisphaera</taxon>
    </lineage>
</organism>
<evidence type="ECO:0000256" key="1">
    <source>
        <dbReference type="ARBA" id="ARBA00004496"/>
    </source>
</evidence>
<accession>A0A1W6LK44</accession>
<evidence type="ECO:0000256" key="8">
    <source>
        <dbReference type="HAMAP-Rule" id="MF_00056"/>
    </source>
</evidence>
<dbReference type="EMBL" id="CP021023">
    <property type="protein sequence ID" value="ARN56113.1"/>
    <property type="molecule type" value="Genomic_DNA"/>
</dbReference>
<dbReference type="STRING" id="1941349.STSP1_00484"/>
<evidence type="ECO:0000259" key="9">
    <source>
        <dbReference type="Pfam" id="PF00793"/>
    </source>
</evidence>
<evidence type="ECO:0000256" key="5">
    <source>
        <dbReference type="ARBA" id="ARBA00022490"/>
    </source>
</evidence>
<evidence type="ECO:0000256" key="6">
    <source>
        <dbReference type="ARBA" id="ARBA00022679"/>
    </source>
</evidence>